<dbReference type="SUPFAM" id="SSF100950">
    <property type="entry name" value="NagB/RpiA/CoA transferase-like"/>
    <property type="match status" value="1"/>
</dbReference>
<keyword evidence="3" id="KW-0028">Amino-acid biosynthesis</keyword>
<feature type="binding site" evidence="3">
    <location>
        <begin position="286"/>
        <end position="287"/>
    </location>
    <ligand>
        <name>substrate</name>
    </ligand>
</feature>
<keyword evidence="3" id="KW-0486">Methionine biosynthesis</keyword>
<dbReference type="NCBIfam" id="TIGR00524">
    <property type="entry name" value="eIF-2B_rel"/>
    <property type="match status" value="1"/>
</dbReference>
<evidence type="ECO:0000256" key="2">
    <source>
        <dbReference type="ARBA" id="ARBA00052401"/>
    </source>
</evidence>
<feature type="binding site" evidence="3">
    <location>
        <position position="128"/>
    </location>
    <ligand>
        <name>substrate</name>
    </ligand>
</feature>
<dbReference type="FunFam" id="3.40.50.10470:FF:000006">
    <property type="entry name" value="Methylthioribose-1-phosphate isomerase"/>
    <property type="match status" value="1"/>
</dbReference>
<dbReference type="InterPro" id="IPR000649">
    <property type="entry name" value="IF-2B-related"/>
</dbReference>
<dbReference type="Pfam" id="PF01008">
    <property type="entry name" value="IF-2B"/>
    <property type="match status" value="1"/>
</dbReference>
<accession>A0A9D1X3X3</accession>
<dbReference type="PANTHER" id="PTHR43475:SF1">
    <property type="entry name" value="METHYLTHIORIBOSE-1-PHOSPHATE ISOMERASE"/>
    <property type="match status" value="1"/>
</dbReference>
<comment type="function">
    <text evidence="3">Catalyzes the interconversion of methylthioribose-1-phosphate (MTR-1-P) into methylthioribulose-1-phosphate (MTRu-1-P).</text>
</comment>
<dbReference type="EC" id="5.3.1.23" evidence="3"/>
<dbReference type="GO" id="GO:0046523">
    <property type="term" value="F:S-methyl-5-thioribose-1-phosphate isomerase activity"/>
    <property type="evidence" value="ECO:0007669"/>
    <property type="project" value="UniProtKB-UniRule"/>
</dbReference>
<feature type="binding site" evidence="3">
    <location>
        <position position="235"/>
    </location>
    <ligand>
        <name>substrate</name>
    </ligand>
</feature>
<comment type="catalytic activity">
    <reaction evidence="2 3">
        <text>5-(methylsulfanyl)-alpha-D-ribose 1-phosphate = 5-(methylsulfanyl)-D-ribulose 1-phosphate</text>
        <dbReference type="Rhea" id="RHEA:19989"/>
        <dbReference type="ChEBI" id="CHEBI:58533"/>
        <dbReference type="ChEBI" id="CHEBI:58548"/>
        <dbReference type="EC" id="5.3.1.23"/>
    </reaction>
</comment>
<keyword evidence="1 3" id="KW-0413">Isomerase</keyword>
<reference evidence="4" key="1">
    <citation type="journal article" date="2021" name="PeerJ">
        <title>Extensive microbial diversity within the chicken gut microbiome revealed by metagenomics and culture.</title>
        <authorList>
            <person name="Gilroy R."/>
            <person name="Ravi A."/>
            <person name="Getino M."/>
            <person name="Pursley I."/>
            <person name="Horton D.L."/>
            <person name="Alikhan N.F."/>
            <person name="Baker D."/>
            <person name="Gharbi K."/>
            <person name="Hall N."/>
            <person name="Watson M."/>
            <person name="Adriaenssens E.M."/>
            <person name="Foster-Nyarko E."/>
            <person name="Jarju S."/>
            <person name="Secka A."/>
            <person name="Antonio M."/>
            <person name="Oren A."/>
            <person name="Chaudhuri R.R."/>
            <person name="La Ragione R."/>
            <person name="Hildebrand F."/>
            <person name="Pallen M.J."/>
        </authorList>
    </citation>
    <scope>NUCLEOTIDE SEQUENCE</scope>
    <source>
        <strain evidence="4">ChiSxjej3B15-1167</strain>
    </source>
</reference>
<reference evidence="4" key="2">
    <citation type="submission" date="2021-04" db="EMBL/GenBank/DDBJ databases">
        <authorList>
            <person name="Gilroy R."/>
        </authorList>
    </citation>
    <scope>NUCLEOTIDE SEQUENCE</scope>
    <source>
        <strain evidence="4">ChiSxjej3B15-1167</strain>
    </source>
</reference>
<dbReference type="EMBL" id="DXEQ01000160">
    <property type="protein sequence ID" value="HIX72503.1"/>
    <property type="molecule type" value="Genomic_DNA"/>
</dbReference>
<comment type="pathway">
    <text evidence="3">Amino-acid biosynthesis; L-methionine biosynthesis via salvage pathway; L-methionine from S-methyl-5-thio-alpha-D-ribose 1-phosphate: step 1/6.</text>
</comment>
<name>A0A9D1X3X3_9FIRM</name>
<feature type="active site" description="Proton donor" evidence="3">
    <location>
        <position position="276"/>
    </location>
</feature>
<dbReference type="Gene3D" id="3.40.50.10470">
    <property type="entry name" value="Translation initiation factor eif-2b, domain 2"/>
    <property type="match status" value="1"/>
</dbReference>
<dbReference type="Proteomes" id="UP000886805">
    <property type="component" value="Unassembled WGS sequence"/>
</dbReference>
<gene>
    <name evidence="3 4" type="primary">mtnA</name>
    <name evidence="4" type="ORF">H9849_05720</name>
</gene>
<dbReference type="InterPro" id="IPR027363">
    <property type="entry name" value="M1Pi_N"/>
</dbReference>
<feature type="site" description="Transition state stabilizer" evidence="3">
    <location>
        <position position="196"/>
    </location>
</feature>
<feature type="binding site" evidence="3">
    <location>
        <begin position="69"/>
        <end position="71"/>
    </location>
    <ligand>
        <name>substrate</name>
    </ligand>
</feature>
<dbReference type="NCBIfam" id="TIGR00512">
    <property type="entry name" value="salvage_mtnA"/>
    <property type="match status" value="1"/>
</dbReference>
<evidence type="ECO:0000256" key="1">
    <source>
        <dbReference type="ARBA" id="ARBA00023235"/>
    </source>
</evidence>
<evidence type="ECO:0000313" key="4">
    <source>
        <dbReference type="EMBL" id="HIX72503.1"/>
    </source>
</evidence>
<protein>
    <recommendedName>
        <fullName evidence="3">Methylthioribose-1-phosphate isomerase</fullName>
        <shortName evidence="3">M1Pi</shortName>
        <shortName evidence="3">MTR-1-P isomerase</shortName>
        <ecNumber evidence="3">5.3.1.23</ecNumber>
    </recommendedName>
    <alternativeName>
        <fullName evidence="3">S-methyl-5-thioribose-1-phosphate isomerase</fullName>
    </alternativeName>
</protein>
<dbReference type="NCBIfam" id="NF004326">
    <property type="entry name" value="PRK05720.1"/>
    <property type="match status" value="1"/>
</dbReference>
<dbReference type="InterPro" id="IPR005251">
    <property type="entry name" value="IF-M1Pi"/>
</dbReference>
<dbReference type="PANTHER" id="PTHR43475">
    <property type="entry name" value="METHYLTHIORIBOSE-1-PHOSPHATE ISOMERASE"/>
    <property type="match status" value="1"/>
</dbReference>
<dbReference type="FunFam" id="1.20.120.420:FF:000003">
    <property type="entry name" value="Methylthioribose-1-phosphate isomerase"/>
    <property type="match status" value="1"/>
</dbReference>
<dbReference type="InterPro" id="IPR037171">
    <property type="entry name" value="NagB/RpiA_transferase-like"/>
</dbReference>
<comment type="caution">
    <text evidence="4">The sequence shown here is derived from an EMBL/GenBank/DDBJ whole genome shotgun (WGS) entry which is preliminary data.</text>
</comment>
<organism evidence="4 5">
    <name type="scientific">Candidatus Anaerobutyricum stercoripullorum</name>
    <dbReference type="NCBI Taxonomy" id="2838456"/>
    <lineage>
        <taxon>Bacteria</taxon>
        <taxon>Bacillati</taxon>
        <taxon>Bacillota</taxon>
        <taxon>Clostridia</taxon>
        <taxon>Lachnospirales</taxon>
        <taxon>Lachnospiraceae</taxon>
        <taxon>Anaerobutyricum</taxon>
    </lineage>
</organism>
<comment type="similarity">
    <text evidence="3">Belongs to the EIF-2B alpha/beta/delta subunits family. MtnA subfamily.</text>
</comment>
<dbReference type="GO" id="GO:0019509">
    <property type="term" value="P:L-methionine salvage from methylthioadenosine"/>
    <property type="evidence" value="ECO:0007669"/>
    <property type="project" value="UniProtKB-UniRule"/>
</dbReference>
<proteinExistence type="inferred from homology"/>
<sequence>MTDAIRAVEPDNPLIGPEKTILDYDTVALDDEKHALVIIDQTKLPSRIEILSLTAQKDIWDAIYLLKVRGAPAIGVAAAIGIYLAAREIAISMTAQSGDAAGQGKTTPDYNEFLRRFREASAYLNSSRPTAVNLSWALRRMENVVLDHKKDSVPQIIDALHDEALAIREEDILVCRSIGKYGLSLVKPGDGLLTHCNAGQLATVKYGTATAPMYLGQEKGYNFKVYCDETRPLLQGARLTSFELSSAGLDVTLLCDNMSASLMREGKIQAVFVGCDRVAANGDTANKIGTSMAALAAKRYNVPFYVCAPTSTIDMDTATGDDIVIEQRKPEEVTDMWYEKPMAAPGVKVYNPAFDVTDHDLITGIVTEFGIAYPPYNESFQEIFLKKQIRDTVQRMMKDMDIK</sequence>
<evidence type="ECO:0000256" key="3">
    <source>
        <dbReference type="HAMAP-Rule" id="MF_01678"/>
    </source>
</evidence>
<dbReference type="InterPro" id="IPR042529">
    <property type="entry name" value="IF_2B-like_C"/>
</dbReference>
<dbReference type="Gene3D" id="1.20.120.420">
    <property type="entry name" value="translation initiation factor eif-2b, domain 1"/>
    <property type="match status" value="1"/>
</dbReference>
<dbReference type="HAMAP" id="MF_01678">
    <property type="entry name" value="Salvage_MtnA"/>
    <property type="match status" value="1"/>
</dbReference>
<dbReference type="AlphaFoldDB" id="A0A9D1X3X3"/>
<dbReference type="InterPro" id="IPR011559">
    <property type="entry name" value="Initiation_fac_2B_a/b/d"/>
</dbReference>
<evidence type="ECO:0000313" key="5">
    <source>
        <dbReference type="Proteomes" id="UP000886805"/>
    </source>
</evidence>